<dbReference type="AlphaFoldDB" id="A0A1I6UTH8"/>
<evidence type="ECO:0000313" key="3">
    <source>
        <dbReference type="Proteomes" id="UP000198873"/>
    </source>
</evidence>
<sequence length="81" mass="8493">MRKLRFPAADYLAALVRTRMRRAGALDADRDRGASAIEWVIIAAVVVGIVAGVAAVIMNAIDDRAGSVSECIAGAVDYADC</sequence>
<dbReference type="Proteomes" id="UP000198873">
    <property type="component" value="Unassembled WGS sequence"/>
</dbReference>
<evidence type="ECO:0000313" key="2">
    <source>
        <dbReference type="EMBL" id="SFT04792.1"/>
    </source>
</evidence>
<protein>
    <recommendedName>
        <fullName evidence="4">Flp pilus assembly protein, pilin Flp</fullName>
    </recommendedName>
</protein>
<accession>A0A1I6UTH8</accession>
<name>A0A1I6UTH8_9ACTN</name>
<gene>
    <name evidence="2" type="ORF">SAMN05444716_106179</name>
</gene>
<organism evidence="2 3">
    <name type="scientific">Streptomyces harbinensis</name>
    <dbReference type="NCBI Taxonomy" id="1176198"/>
    <lineage>
        <taxon>Bacteria</taxon>
        <taxon>Bacillati</taxon>
        <taxon>Actinomycetota</taxon>
        <taxon>Actinomycetes</taxon>
        <taxon>Kitasatosporales</taxon>
        <taxon>Streptomycetaceae</taxon>
        <taxon>Streptomyces</taxon>
    </lineage>
</organism>
<keyword evidence="1" id="KW-1133">Transmembrane helix</keyword>
<proteinExistence type="predicted"/>
<evidence type="ECO:0000256" key="1">
    <source>
        <dbReference type="SAM" id="Phobius"/>
    </source>
</evidence>
<dbReference type="STRING" id="1176198.SAMN05444716_106179"/>
<reference evidence="3" key="1">
    <citation type="submission" date="2016-10" db="EMBL/GenBank/DDBJ databases">
        <authorList>
            <person name="Varghese N."/>
            <person name="Submissions S."/>
        </authorList>
    </citation>
    <scope>NUCLEOTIDE SEQUENCE [LARGE SCALE GENOMIC DNA]</scope>
    <source>
        <strain evidence="3">CGMCC 4.7047</strain>
    </source>
</reference>
<keyword evidence="1" id="KW-0812">Transmembrane</keyword>
<dbReference type="RefSeq" id="WP_093843735.1">
    <property type="nucleotide sequence ID" value="NZ_CP054938.1"/>
</dbReference>
<keyword evidence="3" id="KW-1185">Reference proteome</keyword>
<feature type="transmembrane region" description="Helical" evidence="1">
    <location>
        <begin position="39"/>
        <end position="61"/>
    </location>
</feature>
<keyword evidence="1" id="KW-0472">Membrane</keyword>
<evidence type="ECO:0008006" key="4">
    <source>
        <dbReference type="Google" id="ProtNLM"/>
    </source>
</evidence>
<dbReference type="EMBL" id="FPAB01000006">
    <property type="protein sequence ID" value="SFT04792.1"/>
    <property type="molecule type" value="Genomic_DNA"/>
</dbReference>